<dbReference type="Proteomes" id="UP000018888">
    <property type="component" value="Unassembled WGS sequence"/>
</dbReference>
<reference evidence="2 3" key="2">
    <citation type="journal article" date="2018" name="New Phytol.">
        <title>High intraspecific genome diversity in the model arbuscular mycorrhizal symbiont Rhizophagus irregularis.</title>
        <authorList>
            <person name="Chen E.C.H."/>
            <person name="Morin E."/>
            <person name="Beaudet D."/>
            <person name="Noel J."/>
            <person name="Yildirir G."/>
            <person name="Ndikumana S."/>
            <person name="Charron P."/>
            <person name="St-Onge C."/>
            <person name="Giorgi J."/>
            <person name="Kruger M."/>
            <person name="Marton T."/>
            <person name="Ropars J."/>
            <person name="Grigoriev I.V."/>
            <person name="Hainaut M."/>
            <person name="Henrissat B."/>
            <person name="Roux C."/>
            <person name="Martin F."/>
            <person name="Corradi N."/>
        </authorList>
    </citation>
    <scope>NUCLEOTIDE SEQUENCE [LARGE SCALE GENOMIC DNA]</scope>
    <source>
        <strain evidence="2 3">DAOM 197198</strain>
    </source>
</reference>
<dbReference type="AlphaFoldDB" id="A0A2P4QW23"/>
<gene>
    <name evidence="2" type="ORF">GLOIN_2v1762743</name>
</gene>
<proteinExistence type="predicted"/>
<sequence>MNESNELKGKKVYFFPTLDKYFEGILLYDVKEKKAYVYSIKNDHKYETFSKWITGLKKQGLFKGYKSALTTIFLESNPTNIQNIFLLIQKEILPGGKFIGTIVQEINKGLELHFFNKKKKSEKMMIIFAKGALFSYEVWVFNKILPEVDLPFPIKAMKRTLNEIKHIFFLKVYYRQSTIGFENIVCIRGNQLVSNTQEHAVLAILENKGQSDEVHKIIQQIHRRFLSGVNSVKTIHASKEILIKKINHQCKIIQEQNLTITNIRTCLQKKIEEEGGEISDEMEKIAYTATENVTSKNIDISNFHPIFQELICIQSEKPNGVRYHPMFLRWAISVYSRSGNAAYNAMKTIMRLPSISTLKSYINESEQHSGWQDKIASQMLESLTTNKIWGYGRVGFFSHDSFKIQKGLLWSQRENCYVGYLDFENEMQDYQSFALQCQCEISGENNSLSNTISEKQKQKNELATQVHQIVWHSTTHNFAFPIAYYGINILTAHNLNTLIFNLAAKLECIGIHTYGSICDGAGENRTHIKSFDWYASTWSSGDLVEINFDKTKKSFYAAEIIGSNSERSKFIVRQLNHNNSEIITIDRAYIHPPMPLKLEWNVNKLCEFKNPDDNQWYLGKIIEF</sequence>
<name>A0A2P4QW23_RHIID</name>
<dbReference type="InterPro" id="IPR048365">
    <property type="entry name" value="TNP-like_RNaseH_N"/>
</dbReference>
<dbReference type="InterPro" id="IPR002999">
    <property type="entry name" value="Tudor"/>
</dbReference>
<reference evidence="2 3" key="1">
    <citation type="journal article" date="2013" name="Proc. Natl. Acad. Sci. U.S.A.">
        <title>Genome of an arbuscular mycorrhizal fungus provides insight into the oldest plant symbiosis.</title>
        <authorList>
            <person name="Tisserant E."/>
            <person name="Malbreil M."/>
            <person name="Kuo A."/>
            <person name="Kohler A."/>
            <person name="Symeonidi A."/>
            <person name="Balestrini R."/>
            <person name="Charron P."/>
            <person name="Duensing N."/>
            <person name="Frei Dit Frey N."/>
            <person name="Gianinazzi-Pearson V."/>
            <person name="Gilbert L.B."/>
            <person name="Handa Y."/>
            <person name="Herr J.R."/>
            <person name="Hijri M."/>
            <person name="Koul R."/>
            <person name="Kawaguchi M."/>
            <person name="Krajinski F."/>
            <person name="Lammers P.J."/>
            <person name="Masclaux F.G."/>
            <person name="Murat C."/>
            <person name="Morin E."/>
            <person name="Ndikumana S."/>
            <person name="Pagni M."/>
            <person name="Petitpierre D."/>
            <person name="Requena N."/>
            <person name="Rosikiewicz P."/>
            <person name="Riley R."/>
            <person name="Saito K."/>
            <person name="San Clemente H."/>
            <person name="Shapiro H."/>
            <person name="van Tuinen D."/>
            <person name="Becard G."/>
            <person name="Bonfante P."/>
            <person name="Paszkowski U."/>
            <person name="Shachar-Hill Y.Y."/>
            <person name="Tuskan G.A."/>
            <person name="Young P.W."/>
            <person name="Sanders I.R."/>
            <person name="Henrissat B."/>
            <person name="Rensing S.A."/>
            <person name="Grigoriev I.V."/>
            <person name="Corradi N."/>
            <person name="Roux C."/>
            <person name="Martin F."/>
        </authorList>
    </citation>
    <scope>NUCLEOTIDE SEQUENCE [LARGE SCALE GENOMIC DNA]</scope>
    <source>
        <strain evidence="2 3">DAOM 197198</strain>
    </source>
</reference>
<dbReference type="EMBL" id="AUPC02000008">
    <property type="protein sequence ID" value="POG81860.1"/>
    <property type="molecule type" value="Genomic_DNA"/>
</dbReference>
<comment type="caution">
    <text evidence="2">The sequence shown here is derived from an EMBL/GenBank/DDBJ whole genome shotgun (WGS) entry which is preliminary data.</text>
</comment>
<accession>A0A2P4QW23</accession>
<evidence type="ECO:0000313" key="2">
    <source>
        <dbReference type="EMBL" id="POG81860.1"/>
    </source>
</evidence>
<dbReference type="Pfam" id="PF21787">
    <property type="entry name" value="TNP-like_RNaseH_N"/>
    <property type="match status" value="1"/>
</dbReference>
<feature type="domain" description="Tudor" evidence="1">
    <location>
        <begin position="599"/>
        <end position="624"/>
    </location>
</feature>
<dbReference type="VEuPathDB" id="FungiDB:RhiirFUN_014128"/>
<dbReference type="PROSITE" id="PS50304">
    <property type="entry name" value="TUDOR"/>
    <property type="match status" value="1"/>
</dbReference>
<evidence type="ECO:0000259" key="1">
    <source>
        <dbReference type="PROSITE" id="PS50304"/>
    </source>
</evidence>
<keyword evidence="3" id="KW-1185">Reference proteome</keyword>
<organism evidence="2 3">
    <name type="scientific">Rhizophagus irregularis (strain DAOM 181602 / DAOM 197198 / MUCL 43194)</name>
    <name type="common">Arbuscular mycorrhizal fungus</name>
    <name type="synonym">Glomus intraradices</name>
    <dbReference type="NCBI Taxonomy" id="747089"/>
    <lineage>
        <taxon>Eukaryota</taxon>
        <taxon>Fungi</taxon>
        <taxon>Fungi incertae sedis</taxon>
        <taxon>Mucoromycota</taxon>
        <taxon>Glomeromycotina</taxon>
        <taxon>Glomeromycetes</taxon>
        <taxon>Glomerales</taxon>
        <taxon>Glomeraceae</taxon>
        <taxon>Rhizophagus</taxon>
    </lineage>
</organism>
<evidence type="ECO:0000313" key="3">
    <source>
        <dbReference type="Proteomes" id="UP000018888"/>
    </source>
</evidence>
<protein>
    <recommendedName>
        <fullName evidence="1">Tudor domain-containing protein</fullName>
    </recommendedName>
</protein>